<evidence type="ECO:0000256" key="3">
    <source>
        <dbReference type="ARBA" id="ARBA00022832"/>
    </source>
</evidence>
<dbReference type="GO" id="GO:0016874">
    <property type="term" value="F:ligase activity"/>
    <property type="evidence" value="ECO:0007669"/>
    <property type="project" value="UniProtKB-KW"/>
</dbReference>
<feature type="domain" description="AMP-binding enzyme C-terminal" evidence="6">
    <location>
        <begin position="446"/>
        <end position="521"/>
    </location>
</feature>
<dbReference type="PANTHER" id="PTHR43859:SF4">
    <property type="entry name" value="BUTANOATE--COA LIGASE AAE1-RELATED"/>
    <property type="match status" value="1"/>
</dbReference>
<dbReference type="CDD" id="cd12119">
    <property type="entry name" value="ttLC_FACS_AlkK_like"/>
    <property type="match status" value="1"/>
</dbReference>
<protein>
    <submittedName>
        <fullName evidence="7">Fatty-acid--CoA ligase</fullName>
    </submittedName>
</protein>
<evidence type="ECO:0000313" key="7">
    <source>
        <dbReference type="EMBL" id="TYL37335.1"/>
    </source>
</evidence>
<dbReference type="SUPFAM" id="SSF56801">
    <property type="entry name" value="Acetyl-CoA synthetase-like"/>
    <property type="match status" value="1"/>
</dbReference>
<dbReference type="PROSITE" id="PS00455">
    <property type="entry name" value="AMP_BINDING"/>
    <property type="match status" value="1"/>
</dbReference>
<dbReference type="InterPro" id="IPR000873">
    <property type="entry name" value="AMP-dep_synth/lig_dom"/>
</dbReference>
<dbReference type="InterPro" id="IPR025110">
    <property type="entry name" value="AMP-bd_C"/>
</dbReference>
<dbReference type="InterPro" id="IPR042099">
    <property type="entry name" value="ANL_N_sf"/>
</dbReference>
<dbReference type="InterPro" id="IPR045851">
    <property type="entry name" value="AMP-bd_C_sf"/>
</dbReference>
<keyword evidence="3" id="KW-0276">Fatty acid metabolism</keyword>
<sequence length="537" mass="60397">MMDVELTIPKLLNRSVDLFPEKELVTTSPNGSADRYTYQDAHDRICQLAHALDDLGVDHGERVATMAANHYRHFELYFGPACSGRSMHMVNHRLPDEHLEYLFADAEDRVVFVDPEFVELLEPLSDRLETVEQYVVLDDKLPETDLEPVCTYEELLEGQPTEYEWPDIDENAECGICYTSGTTGKPKGVQYTHRAVYLHSLMCGHVDTNSIGERDVILVAVPMFHANAWGFPYAATFSGSKLVFPNGDLSPENVAALIEDEGVTASAGVPTIWIDLDEYLDDHPDADISSIDRLVVGGSAPPKSLIRKYDEEYDAPLLQGYGMTETTPLQTISSLTSETEQLPPEEQYEYRAKAGIPVPGIEMRIRNEDGKDVPRDGESFGEIQVQGPWVADHYHNRPEANDESFTDDGWLRTGDVATWDQHGYIDIVDRTSDIIKSGGEWISSVELENELMAHDAVKEATVVGVPHERWQERPIAFAVTHDDDAVESEALVDHLGERFPKWWLPDEIRVVSDIPRTSTGKFDKKALREQYVESDTE</sequence>
<keyword evidence="2 7" id="KW-0436">Ligase</keyword>
<reference evidence="7" key="1">
    <citation type="submission" date="2017-11" db="EMBL/GenBank/DDBJ databases">
        <authorList>
            <person name="Kajale S.C."/>
            <person name="Sharma A."/>
        </authorList>
    </citation>
    <scope>NUCLEOTIDE SEQUENCE</scope>
    <source>
        <strain evidence="7">LS1_42</strain>
    </source>
</reference>
<dbReference type="PANTHER" id="PTHR43859">
    <property type="entry name" value="ACYL-ACTIVATING ENZYME"/>
    <property type="match status" value="1"/>
</dbReference>
<evidence type="ECO:0000256" key="1">
    <source>
        <dbReference type="ARBA" id="ARBA00006432"/>
    </source>
</evidence>
<evidence type="ECO:0000256" key="4">
    <source>
        <dbReference type="ARBA" id="ARBA00023098"/>
    </source>
</evidence>
<dbReference type="EMBL" id="PHNJ01000010">
    <property type="protein sequence ID" value="TYL37335.1"/>
    <property type="molecule type" value="Genomic_DNA"/>
</dbReference>
<feature type="domain" description="AMP-dependent synthetase/ligase" evidence="5">
    <location>
        <begin position="14"/>
        <end position="394"/>
    </location>
</feature>
<evidence type="ECO:0000256" key="2">
    <source>
        <dbReference type="ARBA" id="ARBA00022598"/>
    </source>
</evidence>
<name>A0A8J8Q517_9EURY</name>
<evidence type="ECO:0000313" key="8">
    <source>
        <dbReference type="Proteomes" id="UP000766904"/>
    </source>
</evidence>
<accession>A0A8J8Q517</accession>
<dbReference type="AlphaFoldDB" id="A0A8J8Q517"/>
<organism evidence="7 8">
    <name type="scientific">Natronococcus pandeyae</name>
    <dbReference type="NCBI Taxonomy" id="2055836"/>
    <lineage>
        <taxon>Archaea</taxon>
        <taxon>Methanobacteriati</taxon>
        <taxon>Methanobacteriota</taxon>
        <taxon>Stenosarchaea group</taxon>
        <taxon>Halobacteria</taxon>
        <taxon>Halobacteriales</taxon>
        <taxon>Natrialbaceae</taxon>
        <taxon>Natronococcus</taxon>
    </lineage>
</organism>
<proteinExistence type="inferred from homology"/>
<dbReference type="Pfam" id="PF00501">
    <property type="entry name" value="AMP-binding"/>
    <property type="match status" value="1"/>
</dbReference>
<comment type="caution">
    <text evidence="7">The sequence shown here is derived from an EMBL/GenBank/DDBJ whole genome shotgun (WGS) entry which is preliminary data.</text>
</comment>
<dbReference type="InterPro" id="IPR020845">
    <property type="entry name" value="AMP-binding_CS"/>
</dbReference>
<keyword evidence="4" id="KW-0443">Lipid metabolism</keyword>
<dbReference type="Gene3D" id="3.40.50.12780">
    <property type="entry name" value="N-terminal domain of ligase-like"/>
    <property type="match status" value="1"/>
</dbReference>
<dbReference type="Gene3D" id="3.30.300.30">
    <property type="match status" value="1"/>
</dbReference>
<keyword evidence="8" id="KW-1185">Reference proteome</keyword>
<evidence type="ECO:0000259" key="6">
    <source>
        <dbReference type="Pfam" id="PF13193"/>
    </source>
</evidence>
<gene>
    <name evidence="7" type="ORF">CV102_17065</name>
</gene>
<dbReference type="NCBIfam" id="NF004837">
    <property type="entry name" value="PRK06187.1"/>
    <property type="match status" value="1"/>
</dbReference>
<evidence type="ECO:0000259" key="5">
    <source>
        <dbReference type="Pfam" id="PF00501"/>
    </source>
</evidence>
<dbReference type="GO" id="GO:0006631">
    <property type="term" value="P:fatty acid metabolic process"/>
    <property type="evidence" value="ECO:0007669"/>
    <property type="project" value="UniProtKB-KW"/>
</dbReference>
<dbReference type="Pfam" id="PF13193">
    <property type="entry name" value="AMP-binding_C"/>
    <property type="match status" value="1"/>
</dbReference>
<dbReference type="Proteomes" id="UP000766904">
    <property type="component" value="Unassembled WGS sequence"/>
</dbReference>
<dbReference type="FunFam" id="3.30.300.30:FF:000008">
    <property type="entry name" value="2,3-dihydroxybenzoate-AMP ligase"/>
    <property type="match status" value="1"/>
</dbReference>
<comment type="similarity">
    <text evidence="1">Belongs to the ATP-dependent AMP-binding enzyme family.</text>
</comment>